<evidence type="ECO:0000313" key="4">
    <source>
        <dbReference type="Proteomes" id="UP000230423"/>
    </source>
</evidence>
<dbReference type="Proteomes" id="UP000230423">
    <property type="component" value="Unassembled WGS sequence"/>
</dbReference>
<feature type="domain" description="Acylamino-acid-releasing enzyme N-terminal" evidence="2">
    <location>
        <begin position="29"/>
        <end position="111"/>
    </location>
</feature>
<proteinExistence type="inferred from homology"/>
<accession>A0A2G9THI5</accession>
<evidence type="ECO:0000313" key="3">
    <source>
        <dbReference type="EMBL" id="PIO57358.1"/>
    </source>
</evidence>
<sequence length="114" mass="12783">MIWVVYILRPELVHAGLSLVIPAPFGTLRFSRGEGHLLYCAERNFKAAQYFDVDLEWDNDEKIIESKVGKKYELHESWGESCGDVKQPVLCIVDIFSGAVTALDQIPPGISPSF</sequence>
<organism evidence="3 4">
    <name type="scientific">Teladorsagia circumcincta</name>
    <name type="common">Brown stomach worm</name>
    <name type="synonym">Ostertagia circumcincta</name>
    <dbReference type="NCBI Taxonomy" id="45464"/>
    <lineage>
        <taxon>Eukaryota</taxon>
        <taxon>Metazoa</taxon>
        <taxon>Ecdysozoa</taxon>
        <taxon>Nematoda</taxon>
        <taxon>Chromadorea</taxon>
        <taxon>Rhabditida</taxon>
        <taxon>Rhabditina</taxon>
        <taxon>Rhabditomorpha</taxon>
        <taxon>Strongyloidea</taxon>
        <taxon>Trichostrongylidae</taxon>
        <taxon>Teladorsagia</taxon>
    </lineage>
</organism>
<evidence type="ECO:0000259" key="2">
    <source>
        <dbReference type="Pfam" id="PF19283"/>
    </source>
</evidence>
<keyword evidence="4" id="KW-1185">Reference proteome</keyword>
<reference evidence="3 4" key="1">
    <citation type="submission" date="2015-09" db="EMBL/GenBank/DDBJ databases">
        <title>Draft genome of the parasitic nematode Teladorsagia circumcincta isolate WARC Sus (inbred).</title>
        <authorList>
            <person name="Mitreva M."/>
        </authorList>
    </citation>
    <scope>NUCLEOTIDE SEQUENCE [LARGE SCALE GENOMIC DNA]</scope>
    <source>
        <strain evidence="3 4">S</strain>
    </source>
</reference>
<feature type="non-terminal residue" evidence="3">
    <location>
        <position position="114"/>
    </location>
</feature>
<dbReference type="OrthoDB" id="5866073at2759"/>
<dbReference type="AlphaFoldDB" id="A0A2G9THI5"/>
<comment type="similarity">
    <text evidence="1">Belongs to the peptidase S9C family.</text>
</comment>
<dbReference type="Pfam" id="PF19283">
    <property type="entry name" value="APEH_N"/>
    <property type="match status" value="1"/>
</dbReference>
<name>A0A2G9THI5_TELCI</name>
<gene>
    <name evidence="3" type="ORF">TELCIR_21235</name>
</gene>
<protein>
    <recommendedName>
        <fullName evidence="2">Acylamino-acid-releasing enzyme N-terminal domain-containing protein</fullName>
    </recommendedName>
</protein>
<evidence type="ECO:0000256" key="1">
    <source>
        <dbReference type="ARBA" id="ARBA00010040"/>
    </source>
</evidence>
<dbReference type="InterPro" id="IPR045550">
    <property type="entry name" value="AARE_N"/>
</dbReference>
<dbReference type="EMBL" id="KZ365983">
    <property type="protein sequence ID" value="PIO57358.1"/>
    <property type="molecule type" value="Genomic_DNA"/>
</dbReference>